<keyword evidence="3" id="KW-1185">Reference proteome</keyword>
<sequence>MNPLVLLTPVFMAFEVAQLVVAERYLGIKQIERNADPRLVGPREPVAFLWLAGLMVYGGWVLLLLLTVPAARMQAVCLLAISLAGFTLRRNTTLAWTLVLLTFEGALRLGMLLSLLVFIWHQS</sequence>
<dbReference type="AlphaFoldDB" id="A0A8F9TRY0"/>
<keyword evidence="1" id="KW-0472">Membrane</keyword>
<dbReference type="RefSeq" id="WP_220161000.1">
    <property type="nucleotide sequence ID" value="NZ_CP080507.1"/>
</dbReference>
<dbReference type="KEGG" id="ole:K0B96_11270"/>
<keyword evidence="1" id="KW-1133">Transmembrane helix</keyword>
<feature type="transmembrane region" description="Helical" evidence="1">
    <location>
        <begin position="46"/>
        <end position="66"/>
    </location>
</feature>
<feature type="transmembrane region" description="Helical" evidence="1">
    <location>
        <begin position="95"/>
        <end position="120"/>
    </location>
</feature>
<evidence type="ECO:0000313" key="2">
    <source>
        <dbReference type="EMBL" id="QYM77896.1"/>
    </source>
</evidence>
<protein>
    <submittedName>
        <fullName evidence="2">Uncharacterized protein</fullName>
    </submittedName>
</protein>
<reference evidence="2" key="1">
    <citation type="submission" date="2021-08" db="EMBL/GenBank/DDBJ databases">
        <title>Genome of a novel bacterium of the phylum Verrucomicrobia, Oleiharenicola sp. KSB-15.</title>
        <authorList>
            <person name="Chung J.-H."/>
            <person name="Ahn J.-H."/>
            <person name="Yoon Y."/>
            <person name="Kim D.-Y."/>
            <person name="An S.-H."/>
            <person name="Park I."/>
            <person name="Yeon J."/>
        </authorList>
    </citation>
    <scope>NUCLEOTIDE SEQUENCE</scope>
    <source>
        <strain evidence="2">KSB-15</strain>
    </source>
</reference>
<evidence type="ECO:0000313" key="3">
    <source>
        <dbReference type="Proteomes" id="UP000825051"/>
    </source>
</evidence>
<dbReference type="EMBL" id="CP080507">
    <property type="protein sequence ID" value="QYM77896.1"/>
    <property type="molecule type" value="Genomic_DNA"/>
</dbReference>
<organism evidence="2 3">
    <name type="scientific">Horticoccus luteus</name>
    <dbReference type="NCBI Taxonomy" id="2862869"/>
    <lineage>
        <taxon>Bacteria</taxon>
        <taxon>Pseudomonadati</taxon>
        <taxon>Verrucomicrobiota</taxon>
        <taxon>Opitutia</taxon>
        <taxon>Opitutales</taxon>
        <taxon>Opitutaceae</taxon>
        <taxon>Horticoccus</taxon>
    </lineage>
</organism>
<evidence type="ECO:0000256" key="1">
    <source>
        <dbReference type="SAM" id="Phobius"/>
    </source>
</evidence>
<dbReference type="Proteomes" id="UP000825051">
    <property type="component" value="Chromosome"/>
</dbReference>
<proteinExistence type="predicted"/>
<name>A0A8F9TRY0_9BACT</name>
<accession>A0A8F9TRY0</accession>
<keyword evidence="1" id="KW-0812">Transmembrane</keyword>
<gene>
    <name evidence="2" type="ORF">K0B96_11270</name>
</gene>